<protein>
    <recommendedName>
        <fullName evidence="3">Bacteriophage tail tape measure N-terminal domain-containing protein</fullName>
    </recommendedName>
</protein>
<gene>
    <name evidence="1" type="ORF">D4Q52_14645</name>
</gene>
<name>A0A418V4A1_RHOPL</name>
<evidence type="ECO:0000313" key="2">
    <source>
        <dbReference type="Proteomes" id="UP000285523"/>
    </source>
</evidence>
<dbReference type="EMBL" id="QYYD01000014">
    <property type="protein sequence ID" value="RJF70865.1"/>
    <property type="molecule type" value="Genomic_DNA"/>
</dbReference>
<reference evidence="1 2" key="1">
    <citation type="submission" date="2018-09" db="EMBL/GenBank/DDBJ databases">
        <title>Draft genome sequence of Rhodopseudomonas palustris 2.1.18.</title>
        <authorList>
            <person name="Robertson S.L."/>
            <person name="Meyer T.E."/>
            <person name="Kyndt J.A."/>
        </authorList>
    </citation>
    <scope>NUCLEOTIDE SEQUENCE [LARGE SCALE GENOMIC DNA]</scope>
    <source>
        <strain evidence="1 2">2.1.18</strain>
    </source>
</reference>
<dbReference type="RefSeq" id="WP_119857310.1">
    <property type="nucleotide sequence ID" value="NZ_QYYD01000014.1"/>
</dbReference>
<comment type="caution">
    <text evidence="1">The sequence shown here is derived from an EMBL/GenBank/DDBJ whole genome shotgun (WGS) entry which is preliminary data.</text>
</comment>
<organism evidence="1 2">
    <name type="scientific">Rhodopseudomonas palustris</name>
    <dbReference type="NCBI Taxonomy" id="1076"/>
    <lineage>
        <taxon>Bacteria</taxon>
        <taxon>Pseudomonadati</taxon>
        <taxon>Pseudomonadota</taxon>
        <taxon>Alphaproteobacteria</taxon>
        <taxon>Hyphomicrobiales</taxon>
        <taxon>Nitrobacteraceae</taxon>
        <taxon>Rhodopseudomonas</taxon>
    </lineage>
</organism>
<dbReference type="OrthoDB" id="8264407at2"/>
<sequence>MRVSLQIDGDAKGAEQAAVAASRAISDLGKQTEATNRSIEESFKRAAGALARSSEEANKHHAANDNVINQSVELAEKLSHLAENAGGSASAFTKAAGGAATLAKGLVDVGKASGTIPVLTGWIGLAITAAQVLFNVVSAGNENAQKRLDEHGRLIGVVRDAYRDAGRTAGEFFEQSKDFTRLQLELQVIKDAAALQTSVGKMISNATTFGDIGDFLSGVKQVKPEFVAFEDALFKLQDGFKTGTPDVKAFMDEVARIALLDPALRKAAGTVVDLGKEAFEAYKIVQQNEAARRLLDGKPRPEDRRRIGLGDQTGGDAVGEIERLIKAFERQTAAQEAEALAAGKSVGETARLRAETVLLDAAQRSGSGVTSELTERITKLAERMGAAAQKAAELRLQSDLAFEASQLGRSSTDAVVADRLRGVYGTDVTAQMDSAIAGTIRFNEAMKELKATTTEIATGALADFRAELRSGATAWEAFQKAGENAINRLVDKLASKALDNLISNLFGSLLGGSGGLFGGSLGGLGGVLRSLFGGSSSGTGLSLTGTGGLFAIGGYTGDMPTTAVAGLVHGREFVINAASTARHYPLLKAINENRLPGYAGGGYVGIAPPFLAALGSNATPPQQSAAPDRQPGAAHVTNLYISTPDPRSFAEDRATMMRGVNRTILRAQRYS</sequence>
<dbReference type="AlphaFoldDB" id="A0A418V4A1"/>
<evidence type="ECO:0008006" key="3">
    <source>
        <dbReference type="Google" id="ProtNLM"/>
    </source>
</evidence>
<proteinExistence type="predicted"/>
<accession>A0A418V4A1</accession>
<dbReference type="Proteomes" id="UP000285523">
    <property type="component" value="Unassembled WGS sequence"/>
</dbReference>
<evidence type="ECO:0000313" key="1">
    <source>
        <dbReference type="EMBL" id="RJF70865.1"/>
    </source>
</evidence>